<sequence>MPQFTITINDAEAKALATDMFSIQEWLEHAVHNKIERLIDNIIGKATDRQPKKITSAEKYQMIMDMKLETGAERTARTEAETLATSNTFAAK</sequence>
<accession>A0A0F9KPQ1</accession>
<comment type="caution">
    <text evidence="1">The sequence shown here is derived from an EMBL/GenBank/DDBJ whole genome shotgun (WGS) entry which is preliminary data.</text>
</comment>
<gene>
    <name evidence="1" type="ORF">LCGC14_1676550</name>
</gene>
<reference evidence="1" key="1">
    <citation type="journal article" date="2015" name="Nature">
        <title>Complex archaea that bridge the gap between prokaryotes and eukaryotes.</title>
        <authorList>
            <person name="Spang A."/>
            <person name="Saw J.H."/>
            <person name="Jorgensen S.L."/>
            <person name="Zaremba-Niedzwiedzka K."/>
            <person name="Martijn J."/>
            <person name="Lind A.E."/>
            <person name="van Eijk R."/>
            <person name="Schleper C."/>
            <person name="Guy L."/>
            <person name="Ettema T.J."/>
        </authorList>
    </citation>
    <scope>NUCLEOTIDE SEQUENCE</scope>
</reference>
<dbReference type="AlphaFoldDB" id="A0A0F9KPQ1"/>
<organism evidence="1">
    <name type="scientific">marine sediment metagenome</name>
    <dbReference type="NCBI Taxonomy" id="412755"/>
    <lineage>
        <taxon>unclassified sequences</taxon>
        <taxon>metagenomes</taxon>
        <taxon>ecological metagenomes</taxon>
    </lineage>
</organism>
<dbReference type="EMBL" id="LAZR01014470">
    <property type="protein sequence ID" value="KKM17360.1"/>
    <property type="molecule type" value="Genomic_DNA"/>
</dbReference>
<proteinExistence type="predicted"/>
<name>A0A0F9KPQ1_9ZZZZ</name>
<protein>
    <submittedName>
        <fullName evidence="1">Uncharacterized protein</fullName>
    </submittedName>
</protein>
<evidence type="ECO:0000313" key="1">
    <source>
        <dbReference type="EMBL" id="KKM17360.1"/>
    </source>
</evidence>